<evidence type="ECO:0000313" key="10">
    <source>
        <dbReference type="EMBL" id="EAT99887.1"/>
    </source>
</evidence>
<evidence type="ECO:0000256" key="1">
    <source>
        <dbReference type="ARBA" id="ARBA00022553"/>
    </source>
</evidence>
<dbReference type="Gene3D" id="1.10.10.10">
    <property type="entry name" value="Winged helix-like DNA-binding domain superfamily/Winged helix DNA-binding domain"/>
    <property type="match status" value="1"/>
</dbReference>
<dbReference type="STRING" id="360105.CCV52592_1806"/>
<feature type="modified residue" description="4-aspartylphosphate" evidence="6">
    <location>
        <position position="51"/>
    </location>
</feature>
<dbReference type="PANTHER" id="PTHR48111">
    <property type="entry name" value="REGULATOR OF RPOS"/>
    <property type="match status" value="1"/>
</dbReference>
<keyword evidence="4 7" id="KW-0238">DNA-binding</keyword>
<dbReference type="AlphaFoldDB" id="A7GWL4"/>
<dbReference type="GO" id="GO:0032993">
    <property type="term" value="C:protein-DNA complex"/>
    <property type="evidence" value="ECO:0007669"/>
    <property type="project" value="TreeGrafter"/>
</dbReference>
<dbReference type="Pfam" id="PF00486">
    <property type="entry name" value="Trans_reg_C"/>
    <property type="match status" value="1"/>
</dbReference>
<dbReference type="InterPro" id="IPR001789">
    <property type="entry name" value="Sig_transdc_resp-reg_receiver"/>
</dbReference>
<evidence type="ECO:0000256" key="3">
    <source>
        <dbReference type="ARBA" id="ARBA00023015"/>
    </source>
</evidence>
<feature type="domain" description="OmpR/PhoB-type" evidence="9">
    <location>
        <begin position="122"/>
        <end position="216"/>
    </location>
</feature>
<evidence type="ECO:0000256" key="5">
    <source>
        <dbReference type="ARBA" id="ARBA00023163"/>
    </source>
</evidence>
<gene>
    <name evidence="10" type="ORF">CCV52592_1806</name>
</gene>
<protein>
    <submittedName>
        <fullName evidence="10">Two-component system response regulator</fullName>
    </submittedName>
</protein>
<dbReference type="EMBL" id="CP000767">
    <property type="protein sequence ID" value="EAT99887.1"/>
    <property type="molecule type" value="Genomic_DNA"/>
</dbReference>
<dbReference type="SUPFAM" id="SSF52172">
    <property type="entry name" value="CheY-like"/>
    <property type="match status" value="1"/>
</dbReference>
<evidence type="ECO:0000256" key="2">
    <source>
        <dbReference type="ARBA" id="ARBA00023012"/>
    </source>
</evidence>
<dbReference type="Proteomes" id="UP000006380">
    <property type="component" value="Chromosome"/>
</dbReference>
<dbReference type="GO" id="GO:0006355">
    <property type="term" value="P:regulation of DNA-templated transcription"/>
    <property type="evidence" value="ECO:0007669"/>
    <property type="project" value="InterPro"/>
</dbReference>
<evidence type="ECO:0000313" key="11">
    <source>
        <dbReference type="Proteomes" id="UP000006380"/>
    </source>
</evidence>
<dbReference type="InterPro" id="IPR011006">
    <property type="entry name" value="CheY-like_superfamily"/>
</dbReference>
<dbReference type="PANTHER" id="PTHR48111:SF21">
    <property type="entry name" value="DNA-BINDING DUAL MASTER TRANSCRIPTIONAL REGULATOR RPAA"/>
    <property type="match status" value="1"/>
</dbReference>
<keyword evidence="2" id="KW-0902">Two-component regulatory system</keyword>
<name>A7GWL4_CAMC5</name>
<dbReference type="SMART" id="SM00448">
    <property type="entry name" value="REC"/>
    <property type="match status" value="1"/>
</dbReference>
<dbReference type="PROSITE" id="PS51755">
    <property type="entry name" value="OMPR_PHOB"/>
    <property type="match status" value="1"/>
</dbReference>
<keyword evidence="5" id="KW-0804">Transcription</keyword>
<evidence type="ECO:0000259" key="8">
    <source>
        <dbReference type="PROSITE" id="PS50110"/>
    </source>
</evidence>
<dbReference type="OrthoDB" id="9793321at2"/>
<sequence>MKILLLEDDQIICDQLKNYFELEGHELEFYANGQELLDNAVLSNFDIFLFDINTPILNGFETLKAIRKEGIDTPVIYVTAQSDLEHVKQGFDLGCNDYIKKPFMLEELEIRINNILYKNADHDMVKITRSYSFNVANMTLFCDGAPVELNKQEKKLLYILVKNIGLTMSPEVIKDYVWEDKDVCDNTLRTQIKKIREKLGENFIINVRNIGYKIEKYDRI</sequence>
<dbReference type="GO" id="GO:0000156">
    <property type="term" value="F:phosphorelay response regulator activity"/>
    <property type="evidence" value="ECO:0007669"/>
    <property type="project" value="TreeGrafter"/>
</dbReference>
<reference evidence="10" key="1">
    <citation type="submission" date="2016-07" db="EMBL/GenBank/DDBJ databases">
        <title>Comparative genomics of the Campylobacter concisus group.</title>
        <authorList>
            <person name="Miller W.G."/>
            <person name="Yee E."/>
            <person name="Chapman M.H."/>
            <person name="Huynh S."/>
            <person name="Bono J.L."/>
            <person name="On S.L.W."/>
            <person name="StLeger J."/>
            <person name="Foster G."/>
            <person name="Parker C.T."/>
        </authorList>
    </citation>
    <scope>NUCLEOTIDE SEQUENCE</scope>
    <source>
        <strain evidence="10">525.92</strain>
    </source>
</reference>
<dbReference type="GO" id="GO:0000976">
    <property type="term" value="F:transcription cis-regulatory region binding"/>
    <property type="evidence" value="ECO:0007669"/>
    <property type="project" value="TreeGrafter"/>
</dbReference>
<evidence type="ECO:0000256" key="6">
    <source>
        <dbReference type="PROSITE-ProRule" id="PRU00169"/>
    </source>
</evidence>
<dbReference type="Pfam" id="PF00072">
    <property type="entry name" value="Response_reg"/>
    <property type="match status" value="1"/>
</dbReference>
<dbReference type="SMART" id="SM00862">
    <property type="entry name" value="Trans_reg_C"/>
    <property type="match status" value="1"/>
</dbReference>
<keyword evidence="3" id="KW-0805">Transcription regulation</keyword>
<keyword evidence="11" id="KW-1185">Reference proteome</keyword>
<accession>A7GWL4</accession>
<organism evidence="10 11">
    <name type="scientific">Campylobacter curvus (strain 525.92)</name>
    <dbReference type="NCBI Taxonomy" id="360105"/>
    <lineage>
        <taxon>Bacteria</taxon>
        <taxon>Pseudomonadati</taxon>
        <taxon>Campylobacterota</taxon>
        <taxon>Epsilonproteobacteria</taxon>
        <taxon>Campylobacterales</taxon>
        <taxon>Campylobacteraceae</taxon>
        <taxon>Campylobacter</taxon>
    </lineage>
</organism>
<keyword evidence="1 6" id="KW-0597">Phosphoprotein</keyword>
<feature type="domain" description="Response regulatory" evidence="8">
    <location>
        <begin position="2"/>
        <end position="116"/>
    </location>
</feature>
<evidence type="ECO:0000256" key="4">
    <source>
        <dbReference type="ARBA" id="ARBA00023125"/>
    </source>
</evidence>
<dbReference type="KEGG" id="ccv:CCV52592_1806"/>
<dbReference type="CDD" id="cd00383">
    <property type="entry name" value="trans_reg_C"/>
    <property type="match status" value="1"/>
</dbReference>
<dbReference type="HOGENOM" id="CLU_000445_30_3_7"/>
<feature type="DNA-binding region" description="OmpR/PhoB-type" evidence="7">
    <location>
        <begin position="122"/>
        <end position="216"/>
    </location>
</feature>
<dbReference type="PROSITE" id="PS50110">
    <property type="entry name" value="RESPONSE_REGULATORY"/>
    <property type="match status" value="1"/>
</dbReference>
<evidence type="ECO:0000259" key="9">
    <source>
        <dbReference type="PROSITE" id="PS51755"/>
    </source>
</evidence>
<dbReference type="Gene3D" id="3.40.50.2300">
    <property type="match status" value="1"/>
</dbReference>
<dbReference type="RefSeq" id="WP_011991827.1">
    <property type="nucleotide sequence ID" value="NC_009715.2"/>
</dbReference>
<proteinExistence type="predicted"/>
<dbReference type="InterPro" id="IPR001867">
    <property type="entry name" value="OmpR/PhoB-type_DNA-bd"/>
</dbReference>
<dbReference type="InterPro" id="IPR039420">
    <property type="entry name" value="WalR-like"/>
</dbReference>
<dbReference type="GeneID" id="61001599"/>
<dbReference type="InterPro" id="IPR036388">
    <property type="entry name" value="WH-like_DNA-bd_sf"/>
</dbReference>
<dbReference type="GO" id="GO:0005829">
    <property type="term" value="C:cytosol"/>
    <property type="evidence" value="ECO:0007669"/>
    <property type="project" value="TreeGrafter"/>
</dbReference>
<evidence type="ECO:0000256" key="7">
    <source>
        <dbReference type="PROSITE-ProRule" id="PRU01091"/>
    </source>
</evidence>